<feature type="coiled-coil region" evidence="1">
    <location>
        <begin position="77"/>
        <end position="139"/>
    </location>
</feature>
<evidence type="ECO:0000313" key="3">
    <source>
        <dbReference type="EMBL" id="KAK7069017.1"/>
    </source>
</evidence>
<dbReference type="AlphaFoldDB" id="A0AAN8WQ25"/>
<dbReference type="Pfam" id="PF16574">
    <property type="entry name" value="CEP209_CC5"/>
    <property type="match status" value="1"/>
</dbReference>
<keyword evidence="4" id="KW-1185">Reference proteome</keyword>
<evidence type="ECO:0000259" key="2">
    <source>
        <dbReference type="Pfam" id="PF16574"/>
    </source>
</evidence>
<dbReference type="InterPro" id="IPR032321">
    <property type="entry name" value="Cep209_CC5"/>
</dbReference>
<evidence type="ECO:0000313" key="4">
    <source>
        <dbReference type="Proteomes" id="UP001381693"/>
    </source>
</evidence>
<feature type="coiled-coil region" evidence="1">
    <location>
        <begin position="16"/>
        <end position="43"/>
    </location>
</feature>
<feature type="coiled-coil region" evidence="1">
    <location>
        <begin position="515"/>
        <end position="681"/>
    </location>
</feature>
<feature type="coiled-coil region" evidence="1">
    <location>
        <begin position="776"/>
        <end position="860"/>
    </location>
</feature>
<comment type="caution">
    <text evidence="3">The sequence shown here is derived from an EMBL/GenBank/DDBJ whole genome shotgun (WGS) entry which is preliminary data.</text>
</comment>
<keyword evidence="1" id="KW-0175">Coiled coil</keyword>
<name>A0AAN8WQ25_HALRR</name>
<protein>
    <recommendedName>
        <fullName evidence="2">Centrosomal protein of 290kDa coiled-coil region domain-containing protein</fullName>
    </recommendedName>
</protein>
<organism evidence="3 4">
    <name type="scientific">Halocaridina rubra</name>
    <name type="common">Hawaiian red shrimp</name>
    <dbReference type="NCBI Taxonomy" id="373956"/>
    <lineage>
        <taxon>Eukaryota</taxon>
        <taxon>Metazoa</taxon>
        <taxon>Ecdysozoa</taxon>
        <taxon>Arthropoda</taxon>
        <taxon>Crustacea</taxon>
        <taxon>Multicrustacea</taxon>
        <taxon>Malacostraca</taxon>
        <taxon>Eumalacostraca</taxon>
        <taxon>Eucarida</taxon>
        <taxon>Decapoda</taxon>
        <taxon>Pleocyemata</taxon>
        <taxon>Caridea</taxon>
        <taxon>Atyoidea</taxon>
        <taxon>Atyidae</taxon>
        <taxon>Halocaridina</taxon>
    </lineage>
</organism>
<dbReference type="Proteomes" id="UP001381693">
    <property type="component" value="Unassembled WGS sequence"/>
</dbReference>
<gene>
    <name evidence="3" type="ORF">SK128_003210</name>
</gene>
<feature type="coiled-coil region" evidence="1">
    <location>
        <begin position="198"/>
        <end position="225"/>
    </location>
</feature>
<proteinExistence type="predicted"/>
<feature type="coiled-coil region" evidence="1">
    <location>
        <begin position="308"/>
        <end position="488"/>
    </location>
</feature>
<dbReference type="EMBL" id="JAXCGZ010017050">
    <property type="protein sequence ID" value="KAK7069017.1"/>
    <property type="molecule type" value="Genomic_DNA"/>
</dbReference>
<accession>A0AAN8WQ25</accession>
<feature type="domain" description="Centrosomal protein of 290kDa coiled-coil region" evidence="2">
    <location>
        <begin position="23"/>
        <end position="148"/>
    </location>
</feature>
<evidence type="ECO:0000256" key="1">
    <source>
        <dbReference type="SAM" id="Coils"/>
    </source>
</evidence>
<reference evidence="3 4" key="1">
    <citation type="submission" date="2023-11" db="EMBL/GenBank/DDBJ databases">
        <title>Halocaridina rubra genome assembly.</title>
        <authorList>
            <person name="Smith C."/>
        </authorList>
    </citation>
    <scope>NUCLEOTIDE SEQUENCE [LARGE SCALE GENOMIC DNA]</scope>
    <source>
        <strain evidence="3">EP-1</strain>
        <tissue evidence="3">Whole</tissue>
    </source>
</reference>
<sequence>MLLRQQYAGAVPLTEQERLVDLMKILQQERNSLRTKLECAQHDKSEAKIALSQLIVKQEAIDDLKNTLLCENRIKHITSWCNKLEEMKLKNVELEEKVRCLEETKTLYELRLQGKETQLEELQTQLSDMERLRMSEQLMWEEQETELNKAFEKYDLHKQTTLLEEKTLTLRNIPDYSKPLSKQLEETMDVLCIKNALIEKLQRKLEAVKNELVTKKREIKEKDIAIIAREQVVKEFRYKGQCLDIKSQAAGAYKVEKGDPTKIVPSQEEEGIKVVVNGLKERLQLSQEAVKHYQDLLAKAHIEQENLTAIHKNEVEQMNQDREETRAKARELMLQLNNIPTRDHGQSALSQAQLMQIHDLEDTVKMLELQLEDTRNELLVAQSKVAKLERELTVSNREHFEQKEHVEVSIQVRAQQHQRELDRLSVDMTSLRRERDNLQQEVMLLKEAANRTPSVILRTLVEKLRDQLIEKEKQVAKLTFAVQEMKERVLQSNCESKGTELVDVDKETHSTNRIIESLKCELEEVHKAKEDLERKINRQMESLNSEREQTKNENENLKEELKNLKMQNLKIEKQMLQQKKTNVMLKQRLEDMEGSSPVSIARAIQHLTEKLEKINGAEEVEESAKQKMKSKEEVARWDERKKLRTLIDKLKARVKELQNSLEISEKKLATSRDLLNRIEKDKLSLQLKLNSISKVSTEKMCGVCLKTLNTVDMGTDSVILENSSTYHTNSSICKTFKEVNARTSADSKLETDTGKRDSVISPSSVRKIIHDSSESEIRLRAQLKKSSEDRQKLETKLKGAVEEVAALRKNLQQKEEGEEERMIASRSIAKSKSVSGAAVILEYESRIMSLEEDVRQKSRLLAHVKQVVREAAAREDTLIRNKDLLLQKVTLLESVSEDTPAALLVHELRQAKLTITRLQRHIDQFQVKP</sequence>